<feature type="compositionally biased region" description="Acidic residues" evidence="1">
    <location>
        <begin position="110"/>
        <end position="119"/>
    </location>
</feature>
<evidence type="ECO:0000313" key="2">
    <source>
        <dbReference type="EMBL" id="KOF92024.1"/>
    </source>
</evidence>
<dbReference type="EMBL" id="KQ417420">
    <property type="protein sequence ID" value="KOF92024.1"/>
    <property type="molecule type" value="Genomic_DNA"/>
</dbReference>
<accession>A0A0L8HS57</accession>
<reference evidence="2" key="1">
    <citation type="submission" date="2015-07" db="EMBL/GenBank/DDBJ databases">
        <title>MeaNS - Measles Nucleotide Surveillance Program.</title>
        <authorList>
            <person name="Tran T."/>
            <person name="Druce J."/>
        </authorList>
    </citation>
    <scope>NUCLEOTIDE SEQUENCE</scope>
    <source>
        <strain evidence="2">UCB-OBI-ISO-001</strain>
        <tissue evidence="2">Gonad</tissue>
    </source>
</reference>
<name>A0A0L8HS57_OCTBM</name>
<feature type="compositionally biased region" description="Acidic residues" evidence="1">
    <location>
        <begin position="85"/>
        <end position="103"/>
    </location>
</feature>
<gene>
    <name evidence="2" type="ORF">OCBIM_22007520mg</name>
</gene>
<evidence type="ECO:0000256" key="1">
    <source>
        <dbReference type="SAM" id="MobiDB-lite"/>
    </source>
</evidence>
<protein>
    <submittedName>
        <fullName evidence="2">Uncharacterized protein</fullName>
    </submittedName>
</protein>
<proteinExistence type="predicted"/>
<dbReference type="AlphaFoldDB" id="A0A0L8HS57"/>
<sequence>MLNLIFPKLENFANIFGKFQEMFFFSFLFFSKEKPELHILTRIHTLFNVTVCYGYANIDDIYKIHFYTNRIMTIMMMKRMNDNDYDDDDDDDDDDDEDSDNDDGDGHNVDDDDDNDDMK</sequence>
<organism evidence="2">
    <name type="scientific">Octopus bimaculoides</name>
    <name type="common">California two-spotted octopus</name>
    <dbReference type="NCBI Taxonomy" id="37653"/>
    <lineage>
        <taxon>Eukaryota</taxon>
        <taxon>Metazoa</taxon>
        <taxon>Spiralia</taxon>
        <taxon>Lophotrochozoa</taxon>
        <taxon>Mollusca</taxon>
        <taxon>Cephalopoda</taxon>
        <taxon>Coleoidea</taxon>
        <taxon>Octopodiformes</taxon>
        <taxon>Octopoda</taxon>
        <taxon>Incirrata</taxon>
        <taxon>Octopodidae</taxon>
        <taxon>Octopus</taxon>
    </lineage>
</organism>
<feature type="region of interest" description="Disordered" evidence="1">
    <location>
        <begin position="85"/>
        <end position="119"/>
    </location>
</feature>